<dbReference type="CDD" id="cd17808">
    <property type="entry name" value="HipA_Ec_like"/>
    <property type="match status" value="1"/>
</dbReference>
<dbReference type="NCBIfam" id="TIGR03071">
    <property type="entry name" value="couple_hipA"/>
    <property type="match status" value="1"/>
</dbReference>
<dbReference type="EC" id="2.7.11.1" evidence="5"/>
<evidence type="ECO:0000313" key="5">
    <source>
        <dbReference type="EMBL" id="OIQ75397.1"/>
    </source>
</evidence>
<comment type="caution">
    <text evidence="5">The sequence shown here is derived from an EMBL/GenBank/DDBJ whole genome shotgun (WGS) entry which is preliminary data.</text>
</comment>
<reference evidence="5" key="1">
    <citation type="submission" date="2016-10" db="EMBL/GenBank/DDBJ databases">
        <title>Sequence of Gallionella enrichment culture.</title>
        <authorList>
            <person name="Poehlein A."/>
            <person name="Muehling M."/>
            <person name="Daniel R."/>
        </authorList>
    </citation>
    <scope>NUCLEOTIDE SEQUENCE</scope>
</reference>
<dbReference type="InterPro" id="IPR052028">
    <property type="entry name" value="HipA_Ser/Thr_kinase"/>
</dbReference>
<keyword evidence="2 5" id="KW-0418">Kinase</keyword>
<dbReference type="PANTHER" id="PTHR37419">
    <property type="entry name" value="SERINE/THREONINE-PROTEIN KINASE TOXIN HIPA"/>
    <property type="match status" value="1"/>
</dbReference>
<feature type="domain" description="HipA-like C-terminal" evidence="3">
    <location>
        <begin position="153"/>
        <end position="388"/>
    </location>
</feature>
<dbReference type="GO" id="GO:0004674">
    <property type="term" value="F:protein serine/threonine kinase activity"/>
    <property type="evidence" value="ECO:0007669"/>
    <property type="project" value="UniProtKB-EC"/>
</dbReference>
<dbReference type="PANTHER" id="PTHR37419:SF1">
    <property type="entry name" value="SERINE_THREONINE-PROTEIN KINASE TOXIN HIPA"/>
    <property type="match status" value="1"/>
</dbReference>
<dbReference type="Gene3D" id="1.10.1070.20">
    <property type="match status" value="1"/>
</dbReference>
<protein>
    <submittedName>
        <fullName evidence="5">Serine/threonine-protein kinase HipA</fullName>
        <ecNumber evidence="5">2.7.11.1</ecNumber>
    </submittedName>
</protein>
<dbReference type="AlphaFoldDB" id="A0A1J5QHD0"/>
<proteinExistence type="predicted"/>
<organism evidence="5">
    <name type="scientific">mine drainage metagenome</name>
    <dbReference type="NCBI Taxonomy" id="410659"/>
    <lineage>
        <taxon>unclassified sequences</taxon>
        <taxon>metagenomes</taxon>
        <taxon>ecological metagenomes</taxon>
    </lineage>
</organism>
<keyword evidence="1 5" id="KW-0808">Transferase</keyword>
<name>A0A1J5QHD0_9ZZZZ</name>
<dbReference type="EMBL" id="MLJW01002179">
    <property type="protein sequence ID" value="OIQ75397.1"/>
    <property type="molecule type" value="Genomic_DNA"/>
</dbReference>
<evidence type="ECO:0000256" key="2">
    <source>
        <dbReference type="ARBA" id="ARBA00022777"/>
    </source>
</evidence>
<accession>A0A1J5QHD0</accession>
<feature type="domain" description="HipA N-terminal subdomain 1" evidence="4">
    <location>
        <begin position="6"/>
        <end position="106"/>
    </location>
</feature>
<dbReference type="Pfam" id="PF13657">
    <property type="entry name" value="Couple_hipA"/>
    <property type="match status" value="1"/>
</dbReference>
<evidence type="ECO:0000259" key="4">
    <source>
        <dbReference type="Pfam" id="PF13657"/>
    </source>
</evidence>
<dbReference type="InterPro" id="IPR017508">
    <property type="entry name" value="HipA_N1"/>
</dbReference>
<dbReference type="GO" id="GO:0005829">
    <property type="term" value="C:cytosol"/>
    <property type="evidence" value="ECO:0007669"/>
    <property type="project" value="TreeGrafter"/>
</dbReference>
<gene>
    <name evidence="5" type="primary">hipA_7</name>
    <name evidence="5" type="ORF">GALL_429350</name>
</gene>
<dbReference type="Pfam" id="PF07804">
    <property type="entry name" value="HipA_C"/>
    <property type="match status" value="1"/>
</dbReference>
<evidence type="ECO:0000259" key="3">
    <source>
        <dbReference type="Pfam" id="PF07804"/>
    </source>
</evidence>
<sequence>MTTGSLHVLYQNHVVGELVLHSGGELEVRFDDAYRADANAVPLSTMMPLESPTHKGAALENWLWGLLPDDPNVLEKWRIDFGVRERSPFGLLGSPVGEDCPGAFSFVRPERIDDFIARPNHTDWLSDTEMATLIRNLKADATDWLGTNPPGRFSLAGAQSKTALLWDGKQWGRPSGPVATTHIVKPAIKGLDSQDLNEHLCLSAARNAGIDAVATEIHSFEDQTALFVQRYDRAELDGQQIRLHQEDTCQALGLHPLKRYQEHGGPSPKDIADLMRVVLPATGSLESIGKFLDALVWNWLLCGTDAHGKNYSLLIGSNDVVLAPLYDISSVLPYSFQKKEIKLAMKFGSGYGVDVRPSVWKVLASDLGISEERVRARAREIIERAPDAFAMASSTDSVVSLGSALPGLLLDGVAGRVVSCMKSLDAAPLRD</sequence>
<dbReference type="InterPro" id="IPR012893">
    <property type="entry name" value="HipA-like_C"/>
</dbReference>
<evidence type="ECO:0000256" key="1">
    <source>
        <dbReference type="ARBA" id="ARBA00022679"/>
    </source>
</evidence>